<reference evidence="3" key="1">
    <citation type="journal article" date="2020" name="G3 (Bethesda)">
        <title>High-Quality Assemblies for Three Invasive Social Wasps from the &lt;i&gt;Vespula&lt;/i&gt; Genus.</title>
        <authorList>
            <person name="Harrop T.W.R."/>
            <person name="Guhlin J."/>
            <person name="McLaughlin G.M."/>
            <person name="Permina E."/>
            <person name="Stockwell P."/>
            <person name="Gilligan J."/>
            <person name="Le Lec M.F."/>
            <person name="Gruber M.A.M."/>
            <person name="Quinn O."/>
            <person name="Lovegrove M."/>
            <person name="Duncan E.J."/>
            <person name="Remnant E.J."/>
            <person name="Van Eeckhoven J."/>
            <person name="Graham B."/>
            <person name="Knapp R.A."/>
            <person name="Langford K.W."/>
            <person name="Kronenberg Z."/>
            <person name="Press M.O."/>
            <person name="Eacker S.M."/>
            <person name="Wilson-Rankin E.E."/>
            <person name="Purcell J."/>
            <person name="Lester P.J."/>
            <person name="Dearden P.K."/>
        </authorList>
    </citation>
    <scope>NUCLEOTIDE SEQUENCE</scope>
    <source>
        <strain evidence="3">Volc-1</strain>
    </source>
</reference>
<keyword evidence="2" id="KW-0732">Signal</keyword>
<comment type="caution">
    <text evidence="3">The sequence shown here is derived from an EMBL/GenBank/DDBJ whole genome shotgun (WGS) entry which is preliminary data.</text>
</comment>
<sequence length="100" mass="11806">MFLILFPLLIIRIDYTIPRDHDGIRDIFKSHPCSDNDNDNDDDDDDDDDENEDEDDDATREFRYIDVEFEESIRQDIFPEVTSVASQDMHGTSTVRIKEY</sequence>
<feature type="compositionally biased region" description="Acidic residues" evidence="1">
    <location>
        <begin position="36"/>
        <end position="58"/>
    </location>
</feature>
<dbReference type="EMBL" id="JACSDY010000001">
    <property type="protein sequence ID" value="KAF7438826.1"/>
    <property type="molecule type" value="Genomic_DNA"/>
</dbReference>
<keyword evidence="4" id="KW-1185">Reference proteome</keyword>
<dbReference type="AlphaFoldDB" id="A0A834PFB7"/>
<protein>
    <submittedName>
        <fullName evidence="3">Uncharacterized protein</fullName>
    </submittedName>
</protein>
<name>A0A834PFB7_VESPE</name>
<accession>A0A834PFB7</accession>
<gene>
    <name evidence="3" type="ORF">H0235_001217</name>
</gene>
<organism evidence="3 4">
    <name type="scientific">Vespula pensylvanica</name>
    <name type="common">Western yellow jacket</name>
    <name type="synonym">Wasp</name>
    <dbReference type="NCBI Taxonomy" id="30213"/>
    <lineage>
        <taxon>Eukaryota</taxon>
        <taxon>Metazoa</taxon>
        <taxon>Ecdysozoa</taxon>
        <taxon>Arthropoda</taxon>
        <taxon>Hexapoda</taxon>
        <taxon>Insecta</taxon>
        <taxon>Pterygota</taxon>
        <taxon>Neoptera</taxon>
        <taxon>Endopterygota</taxon>
        <taxon>Hymenoptera</taxon>
        <taxon>Apocrita</taxon>
        <taxon>Aculeata</taxon>
        <taxon>Vespoidea</taxon>
        <taxon>Vespidae</taxon>
        <taxon>Vespinae</taxon>
        <taxon>Vespula</taxon>
    </lineage>
</organism>
<evidence type="ECO:0000313" key="3">
    <source>
        <dbReference type="EMBL" id="KAF7438826.1"/>
    </source>
</evidence>
<feature type="chain" id="PRO_5032665250" evidence="2">
    <location>
        <begin position="19"/>
        <end position="100"/>
    </location>
</feature>
<evidence type="ECO:0000313" key="4">
    <source>
        <dbReference type="Proteomes" id="UP000600918"/>
    </source>
</evidence>
<feature type="signal peptide" evidence="2">
    <location>
        <begin position="1"/>
        <end position="18"/>
    </location>
</feature>
<evidence type="ECO:0000256" key="2">
    <source>
        <dbReference type="SAM" id="SignalP"/>
    </source>
</evidence>
<evidence type="ECO:0000256" key="1">
    <source>
        <dbReference type="SAM" id="MobiDB-lite"/>
    </source>
</evidence>
<feature type="region of interest" description="Disordered" evidence="1">
    <location>
        <begin position="26"/>
        <end position="61"/>
    </location>
</feature>
<proteinExistence type="predicted"/>
<dbReference type="Proteomes" id="UP000600918">
    <property type="component" value="Unassembled WGS sequence"/>
</dbReference>